<dbReference type="AlphaFoldDB" id="A0ABD0JV78"/>
<reference evidence="2 3" key="1">
    <citation type="journal article" date="2023" name="Sci. Data">
        <title>Genome assembly of the Korean intertidal mud-creeper Batillaria attramentaria.</title>
        <authorList>
            <person name="Patra A.K."/>
            <person name="Ho P.T."/>
            <person name="Jun S."/>
            <person name="Lee S.J."/>
            <person name="Kim Y."/>
            <person name="Won Y.J."/>
        </authorList>
    </citation>
    <scope>NUCLEOTIDE SEQUENCE [LARGE SCALE GENOMIC DNA]</scope>
    <source>
        <strain evidence="2">Wonlab-2016</strain>
    </source>
</reference>
<keyword evidence="3" id="KW-1185">Reference proteome</keyword>
<keyword evidence="1" id="KW-0812">Transmembrane</keyword>
<protein>
    <submittedName>
        <fullName evidence="2">Uncharacterized protein</fullName>
    </submittedName>
</protein>
<dbReference type="Proteomes" id="UP001519460">
    <property type="component" value="Unassembled WGS sequence"/>
</dbReference>
<dbReference type="EMBL" id="JACVVK020000313">
    <property type="protein sequence ID" value="KAK7478972.1"/>
    <property type="molecule type" value="Genomic_DNA"/>
</dbReference>
<comment type="caution">
    <text evidence="2">The sequence shown here is derived from an EMBL/GenBank/DDBJ whole genome shotgun (WGS) entry which is preliminary data.</text>
</comment>
<name>A0ABD0JV78_9CAEN</name>
<evidence type="ECO:0000313" key="3">
    <source>
        <dbReference type="Proteomes" id="UP001519460"/>
    </source>
</evidence>
<sequence length="123" mass="13629">MNSLLVVSGLLILPFPSPSPGWRAEKVLLHSPHSPPSPRQLHAALSATTVLVVGLTVLRFIFSSEAEVGKKRIKFSKSSGSHEQYKHKCSKWCRCARRQRSKRSAKLMLQHVPVQFVRGCSGA</sequence>
<keyword evidence="1" id="KW-0472">Membrane</keyword>
<gene>
    <name evidence="2" type="ORF">BaRGS_00029733</name>
</gene>
<organism evidence="2 3">
    <name type="scientific">Batillaria attramentaria</name>
    <dbReference type="NCBI Taxonomy" id="370345"/>
    <lineage>
        <taxon>Eukaryota</taxon>
        <taxon>Metazoa</taxon>
        <taxon>Spiralia</taxon>
        <taxon>Lophotrochozoa</taxon>
        <taxon>Mollusca</taxon>
        <taxon>Gastropoda</taxon>
        <taxon>Caenogastropoda</taxon>
        <taxon>Sorbeoconcha</taxon>
        <taxon>Cerithioidea</taxon>
        <taxon>Batillariidae</taxon>
        <taxon>Batillaria</taxon>
    </lineage>
</organism>
<proteinExistence type="predicted"/>
<accession>A0ABD0JV78</accession>
<evidence type="ECO:0000313" key="2">
    <source>
        <dbReference type="EMBL" id="KAK7478972.1"/>
    </source>
</evidence>
<feature type="transmembrane region" description="Helical" evidence="1">
    <location>
        <begin position="39"/>
        <end position="62"/>
    </location>
</feature>
<evidence type="ECO:0000256" key="1">
    <source>
        <dbReference type="SAM" id="Phobius"/>
    </source>
</evidence>
<keyword evidence="1" id="KW-1133">Transmembrane helix</keyword>